<feature type="domain" description="GP-PDE" evidence="13">
    <location>
        <begin position="11"/>
        <end position="181"/>
    </location>
</feature>
<comment type="catalytic activity">
    <reaction evidence="10">
        <text>N-hexadecanoyl-1-(9Z-octadecenoyl)-sn-glycero-3-phosphoethanolamine + H2O = N-hexadecanoylethanolamine + 1-(9Z-octadecenoyl)-sn-glycero-3-phosphate + H(+)</text>
        <dbReference type="Rhea" id="RHEA:53168"/>
        <dbReference type="ChEBI" id="CHEBI:15377"/>
        <dbReference type="ChEBI" id="CHEBI:15378"/>
        <dbReference type="ChEBI" id="CHEBI:71464"/>
        <dbReference type="ChEBI" id="CHEBI:74544"/>
        <dbReference type="ChEBI" id="CHEBI:85217"/>
    </reaction>
    <physiologicalReaction direction="left-to-right" evidence="10">
        <dbReference type="Rhea" id="RHEA:53169"/>
    </physiologicalReaction>
</comment>
<name>A0ABV0NVS4_9TELE</name>
<keyword evidence="7" id="KW-0472">Membrane</keyword>
<keyword evidence="4" id="KW-0378">Hydrolase</keyword>
<dbReference type="InterPro" id="IPR052271">
    <property type="entry name" value="GDPD-Related"/>
</dbReference>
<evidence type="ECO:0000256" key="1">
    <source>
        <dbReference type="ARBA" id="ARBA00004370"/>
    </source>
</evidence>
<evidence type="ECO:0000256" key="9">
    <source>
        <dbReference type="ARBA" id="ARBA00047392"/>
    </source>
</evidence>
<evidence type="ECO:0000256" key="12">
    <source>
        <dbReference type="ARBA" id="ARBA00048947"/>
    </source>
</evidence>
<keyword evidence="6" id="KW-0443">Lipid metabolism</keyword>
<dbReference type="Pfam" id="PF03009">
    <property type="entry name" value="GDPD"/>
    <property type="match status" value="1"/>
</dbReference>
<evidence type="ECO:0000256" key="4">
    <source>
        <dbReference type="ARBA" id="ARBA00022801"/>
    </source>
</evidence>
<comment type="catalytic activity">
    <reaction evidence="8">
        <text>1-O-hexadecyl-sn-glycero-3-phosphocholine + H2O = 1-O-hexadecyl-sn-glycero-3-phosphate + choline + H(+)</text>
        <dbReference type="Rhea" id="RHEA:41143"/>
        <dbReference type="ChEBI" id="CHEBI:15354"/>
        <dbReference type="ChEBI" id="CHEBI:15377"/>
        <dbReference type="ChEBI" id="CHEBI:15378"/>
        <dbReference type="ChEBI" id="CHEBI:64496"/>
        <dbReference type="ChEBI" id="CHEBI:77580"/>
    </reaction>
    <physiologicalReaction direction="left-to-right" evidence="8">
        <dbReference type="Rhea" id="RHEA:41144"/>
    </physiologicalReaction>
</comment>
<keyword evidence="5" id="KW-1133">Transmembrane helix</keyword>
<sequence>MVTADVYLQWSMDFREGSAPDQSFQHGSGPSLSVISAVEQGTEMLELDCHLTNDRYVVVSHDENLLRQTGHDVTISSLNLKDVPQYKETLDVTFYTGRCSTGTDRTIALLEDVFKKFPKIPISIEIKENNHQLMQDVSNMVKRYDREGITVWASESSAIMKKCRSIVRQPAGGGRVPLVAK</sequence>
<keyword evidence="15" id="KW-1185">Reference proteome</keyword>
<evidence type="ECO:0000256" key="5">
    <source>
        <dbReference type="ARBA" id="ARBA00022989"/>
    </source>
</evidence>
<dbReference type="EMBL" id="JAHRIO010051602">
    <property type="protein sequence ID" value="MEQ2175533.1"/>
    <property type="molecule type" value="Genomic_DNA"/>
</dbReference>
<evidence type="ECO:0000313" key="15">
    <source>
        <dbReference type="Proteomes" id="UP001476798"/>
    </source>
</evidence>
<accession>A0ABV0NVS4</accession>
<proteinExistence type="inferred from homology"/>
<dbReference type="InterPro" id="IPR030395">
    <property type="entry name" value="GP_PDE_dom"/>
</dbReference>
<reference evidence="14 15" key="1">
    <citation type="submission" date="2021-06" db="EMBL/GenBank/DDBJ databases">
        <authorList>
            <person name="Palmer J.M."/>
        </authorList>
    </citation>
    <scope>NUCLEOTIDE SEQUENCE [LARGE SCALE GENOMIC DNA]</scope>
    <source>
        <strain evidence="14 15">GA_2019</strain>
        <tissue evidence="14">Muscle</tissue>
    </source>
</reference>
<protein>
    <recommendedName>
        <fullName evidence="13">GP-PDE domain-containing protein</fullName>
    </recommendedName>
</protein>
<comment type="similarity">
    <text evidence="2">Belongs to the glycerophosphoryl diester phosphodiesterase family.</text>
</comment>
<evidence type="ECO:0000256" key="3">
    <source>
        <dbReference type="ARBA" id="ARBA00022692"/>
    </source>
</evidence>
<comment type="catalytic activity">
    <reaction evidence="12">
        <text>N,1-di-(9Z-octadecenoyl)-sn-glycero-3-phosphoethanolamine + H2O = N-(9Z-octadecenoyl) ethanolamine + 1-(9Z-octadecenoyl)-sn-glycero-3-phosphate + H(+)</text>
        <dbReference type="Rhea" id="RHEA:56460"/>
        <dbReference type="ChEBI" id="CHEBI:15377"/>
        <dbReference type="ChEBI" id="CHEBI:15378"/>
        <dbReference type="ChEBI" id="CHEBI:71466"/>
        <dbReference type="ChEBI" id="CHEBI:74544"/>
        <dbReference type="ChEBI" id="CHEBI:85222"/>
    </reaction>
    <physiologicalReaction direction="left-to-right" evidence="12">
        <dbReference type="Rhea" id="RHEA:56461"/>
    </physiologicalReaction>
</comment>
<evidence type="ECO:0000256" key="7">
    <source>
        <dbReference type="ARBA" id="ARBA00023136"/>
    </source>
</evidence>
<dbReference type="PROSITE" id="PS51704">
    <property type="entry name" value="GP_PDE"/>
    <property type="match status" value="1"/>
</dbReference>
<evidence type="ECO:0000313" key="14">
    <source>
        <dbReference type="EMBL" id="MEQ2175533.1"/>
    </source>
</evidence>
<gene>
    <name evidence="14" type="ORF">GOODEAATRI_018825</name>
</gene>
<evidence type="ECO:0000259" key="13">
    <source>
        <dbReference type="PROSITE" id="PS51704"/>
    </source>
</evidence>
<evidence type="ECO:0000256" key="2">
    <source>
        <dbReference type="ARBA" id="ARBA00007277"/>
    </source>
</evidence>
<comment type="subcellular location">
    <subcellularLocation>
        <location evidence="1">Membrane</location>
    </subcellularLocation>
</comment>
<comment type="caution">
    <text evidence="14">The sequence shown here is derived from an EMBL/GenBank/DDBJ whole genome shotgun (WGS) entry which is preliminary data.</text>
</comment>
<dbReference type="PANTHER" id="PTHR42758:SF3">
    <property type="entry name" value="LYSOPHOSPHOLIPASE D GDPD3"/>
    <property type="match status" value="1"/>
</dbReference>
<dbReference type="Proteomes" id="UP001476798">
    <property type="component" value="Unassembled WGS sequence"/>
</dbReference>
<evidence type="ECO:0000256" key="6">
    <source>
        <dbReference type="ARBA" id="ARBA00023098"/>
    </source>
</evidence>
<dbReference type="InterPro" id="IPR017946">
    <property type="entry name" value="PLC-like_Pdiesterase_TIM-brl"/>
</dbReference>
<dbReference type="SUPFAM" id="SSF51695">
    <property type="entry name" value="PLC-like phosphodiesterases"/>
    <property type="match status" value="1"/>
</dbReference>
<evidence type="ECO:0000256" key="10">
    <source>
        <dbReference type="ARBA" id="ARBA00047538"/>
    </source>
</evidence>
<dbReference type="Gene3D" id="3.20.20.190">
    <property type="entry name" value="Phosphatidylinositol (PI) phosphodiesterase"/>
    <property type="match status" value="1"/>
</dbReference>
<comment type="catalytic activity">
    <reaction evidence="9">
        <text>N-(5Z,8Z,11Z,14Z-eicosatetraenoyl)-1-(9Z-octadecenoyl)-sn-glycero-3-phosphoethanolamine + H2O = N-(5Z,8Z,11Z,14Z-eicosatetraenoyl)-ethanolamine + 1-(9Z-octadecenoyl)-sn-glycero-3-phosphate + H(+)</text>
        <dbReference type="Rhea" id="RHEA:45544"/>
        <dbReference type="ChEBI" id="CHEBI:2700"/>
        <dbReference type="ChEBI" id="CHEBI:15377"/>
        <dbReference type="ChEBI" id="CHEBI:15378"/>
        <dbReference type="ChEBI" id="CHEBI:74544"/>
        <dbReference type="ChEBI" id="CHEBI:85223"/>
    </reaction>
    <physiologicalReaction direction="left-to-right" evidence="9">
        <dbReference type="Rhea" id="RHEA:45545"/>
    </physiologicalReaction>
</comment>
<dbReference type="PANTHER" id="PTHR42758">
    <property type="entry name" value="PHOSPHATIDYLGLYCEROL PHOSPHOLIPASE C"/>
    <property type="match status" value="1"/>
</dbReference>
<evidence type="ECO:0000256" key="8">
    <source>
        <dbReference type="ARBA" id="ARBA00036083"/>
    </source>
</evidence>
<evidence type="ECO:0000256" key="11">
    <source>
        <dbReference type="ARBA" id="ARBA00048580"/>
    </source>
</evidence>
<comment type="catalytic activity">
    <reaction evidence="11">
        <text>1-O-(1Z-octadecenyl)-sn-glycero-3-phospho-N-hexadecanoyl-ethanolamine + H2O = 1-O-(1Z-octadecenyl)-sn-glycero-3-phosphate + N-hexadecanoylethanolamine + H(+)</text>
        <dbReference type="Rhea" id="RHEA:53184"/>
        <dbReference type="ChEBI" id="CHEBI:15377"/>
        <dbReference type="ChEBI" id="CHEBI:15378"/>
        <dbReference type="ChEBI" id="CHEBI:71464"/>
        <dbReference type="ChEBI" id="CHEBI:137009"/>
        <dbReference type="ChEBI" id="CHEBI:137017"/>
    </reaction>
    <physiologicalReaction direction="left-to-right" evidence="11">
        <dbReference type="Rhea" id="RHEA:53185"/>
    </physiologicalReaction>
</comment>
<keyword evidence="3" id="KW-0812">Transmembrane</keyword>
<organism evidence="14 15">
    <name type="scientific">Goodea atripinnis</name>
    <dbReference type="NCBI Taxonomy" id="208336"/>
    <lineage>
        <taxon>Eukaryota</taxon>
        <taxon>Metazoa</taxon>
        <taxon>Chordata</taxon>
        <taxon>Craniata</taxon>
        <taxon>Vertebrata</taxon>
        <taxon>Euteleostomi</taxon>
        <taxon>Actinopterygii</taxon>
        <taxon>Neopterygii</taxon>
        <taxon>Teleostei</taxon>
        <taxon>Neoteleostei</taxon>
        <taxon>Acanthomorphata</taxon>
        <taxon>Ovalentaria</taxon>
        <taxon>Atherinomorphae</taxon>
        <taxon>Cyprinodontiformes</taxon>
        <taxon>Goodeidae</taxon>
        <taxon>Goodea</taxon>
    </lineage>
</organism>